<dbReference type="AlphaFoldDB" id="A0A0F8ZS61"/>
<dbReference type="SUPFAM" id="SSF52317">
    <property type="entry name" value="Class I glutamine amidotransferase-like"/>
    <property type="match status" value="1"/>
</dbReference>
<dbReference type="EMBL" id="LAZR01049800">
    <property type="protein sequence ID" value="KKK88790.1"/>
    <property type="molecule type" value="Genomic_DNA"/>
</dbReference>
<dbReference type="PANTHER" id="PTHR37947">
    <property type="entry name" value="BLL2462 PROTEIN"/>
    <property type="match status" value="1"/>
</dbReference>
<protein>
    <recommendedName>
        <fullName evidence="2">Glutamine amidotransferase domain-containing protein</fullName>
    </recommendedName>
</protein>
<evidence type="ECO:0000313" key="1">
    <source>
        <dbReference type="EMBL" id="KKK88790.1"/>
    </source>
</evidence>
<dbReference type="InterPro" id="IPR029062">
    <property type="entry name" value="Class_I_gatase-like"/>
</dbReference>
<dbReference type="Gene3D" id="3.40.50.880">
    <property type="match status" value="1"/>
</dbReference>
<evidence type="ECO:0008006" key="2">
    <source>
        <dbReference type="Google" id="ProtNLM"/>
    </source>
</evidence>
<proteinExistence type="predicted"/>
<dbReference type="PANTHER" id="PTHR37947:SF1">
    <property type="entry name" value="BLL2462 PROTEIN"/>
    <property type="match status" value="1"/>
</dbReference>
<sequence>MDSQQLLSEANTETLDLQFKWTPGDPTGPANPDIRKLRIVAQPNPVEAVAEDNAAELHLLVTQPSIRVLYVEGTLRPEYKYLRRILATDPNVKLMSLVRLSENRFLAQGSIDNRQLQDLPRTDEEFGFFDVLILGDLDRTFLTRGQMDKIRQFVNDGKSLLMLGGRNSFGPGGYGGTPVEAALPVVCGSRSQQQETTRFVPQLTAGGQASPVFAGMAEFFGAPGRKPVKPLPALLGCVTVERAKPGAQVLAIHPNRRSATGPLVVLAVHNFGSGRAAA</sequence>
<comment type="caution">
    <text evidence="1">The sequence shown here is derived from an EMBL/GenBank/DDBJ whole genome shotgun (WGS) entry which is preliminary data.</text>
</comment>
<gene>
    <name evidence="1" type="ORF">LCGC14_2739610</name>
</gene>
<feature type="non-terminal residue" evidence="1">
    <location>
        <position position="278"/>
    </location>
</feature>
<name>A0A0F8ZS61_9ZZZZ</name>
<accession>A0A0F8ZS61</accession>
<organism evidence="1">
    <name type="scientific">marine sediment metagenome</name>
    <dbReference type="NCBI Taxonomy" id="412755"/>
    <lineage>
        <taxon>unclassified sequences</taxon>
        <taxon>metagenomes</taxon>
        <taxon>ecological metagenomes</taxon>
    </lineage>
</organism>
<reference evidence="1" key="1">
    <citation type="journal article" date="2015" name="Nature">
        <title>Complex archaea that bridge the gap between prokaryotes and eukaryotes.</title>
        <authorList>
            <person name="Spang A."/>
            <person name="Saw J.H."/>
            <person name="Jorgensen S.L."/>
            <person name="Zaremba-Niedzwiedzka K."/>
            <person name="Martijn J."/>
            <person name="Lind A.E."/>
            <person name="van Eijk R."/>
            <person name="Schleper C."/>
            <person name="Guy L."/>
            <person name="Ettema T.J."/>
        </authorList>
    </citation>
    <scope>NUCLEOTIDE SEQUENCE</scope>
</reference>